<proteinExistence type="predicted"/>
<keyword evidence="2" id="KW-1185">Reference proteome</keyword>
<evidence type="ECO:0000313" key="2">
    <source>
        <dbReference type="Proteomes" id="UP001380186"/>
    </source>
</evidence>
<reference evidence="1 2" key="1">
    <citation type="journal article" date="2020" name="Microbes Environ.">
        <title>Synthetic bacterial community of duckweed: a simple and stable system to study plant-microbe interactions.</title>
        <authorList>
            <person name="Ishizawa H."/>
            <person name="Tada M."/>
            <person name="Kuroda M."/>
            <person name="Inoue D."/>
            <person name="Futamata H."/>
            <person name="Ike M."/>
        </authorList>
    </citation>
    <scope>NUCLEOTIDE SEQUENCE [LARGE SCALE GENOMIC DNA]</scope>
    <source>
        <strain evidence="1 2">DW100</strain>
    </source>
</reference>
<dbReference type="EMBL" id="AP029022">
    <property type="protein sequence ID" value="BEV02895.1"/>
    <property type="molecule type" value="Genomic_DNA"/>
</dbReference>
<dbReference type="Proteomes" id="UP001380186">
    <property type="component" value="Chromosome"/>
</dbReference>
<organism evidence="1 2">
    <name type="scientific">Chryseobacterium gambrini</name>
    <dbReference type="NCBI Taxonomy" id="373672"/>
    <lineage>
        <taxon>Bacteria</taxon>
        <taxon>Pseudomonadati</taxon>
        <taxon>Bacteroidota</taxon>
        <taxon>Flavobacteriia</taxon>
        <taxon>Flavobacteriales</taxon>
        <taxon>Weeksellaceae</taxon>
        <taxon>Chryseobacterium group</taxon>
        <taxon>Chryseobacterium</taxon>
    </lineage>
</organism>
<protein>
    <submittedName>
        <fullName evidence="1">Uncharacterized protein</fullName>
    </submittedName>
</protein>
<evidence type="ECO:0000313" key="1">
    <source>
        <dbReference type="EMBL" id="BEV02895.1"/>
    </source>
</evidence>
<accession>A0ABN7C995</accession>
<sequence length="52" mass="6086">MIVEVFLIENSFGTPDDDNCRSIDGYSKRLSHHTDDVVCKKRVLNNHNNYFK</sequence>
<gene>
    <name evidence="1" type="ORF">CRDW_02690</name>
</gene>
<name>A0ABN7C995_9FLAO</name>